<dbReference type="AlphaFoldDB" id="A0A3S5ACD1"/>
<sequence length="78" mass="8805">MFEVAKNYFLRFSAEKILEDSRRLQDLAGAEEIAEKKRKQALIAEIRATEAALSVAKELSQKQVRLIFALILPSSKAI</sequence>
<keyword evidence="2" id="KW-1185">Reference proteome</keyword>
<accession>A0A3S5ACD1</accession>
<comment type="caution">
    <text evidence="1">The sequence shown here is derived from an EMBL/GenBank/DDBJ whole genome shotgun (WGS) entry which is preliminary data.</text>
</comment>
<organism evidence="1 2">
    <name type="scientific">Protopolystoma xenopodis</name>
    <dbReference type="NCBI Taxonomy" id="117903"/>
    <lineage>
        <taxon>Eukaryota</taxon>
        <taxon>Metazoa</taxon>
        <taxon>Spiralia</taxon>
        <taxon>Lophotrochozoa</taxon>
        <taxon>Platyhelminthes</taxon>
        <taxon>Monogenea</taxon>
        <taxon>Polyopisthocotylea</taxon>
        <taxon>Polystomatidea</taxon>
        <taxon>Polystomatidae</taxon>
        <taxon>Protopolystoma</taxon>
    </lineage>
</organism>
<evidence type="ECO:0000313" key="2">
    <source>
        <dbReference type="Proteomes" id="UP000784294"/>
    </source>
</evidence>
<dbReference type="Proteomes" id="UP000784294">
    <property type="component" value="Unassembled WGS sequence"/>
</dbReference>
<gene>
    <name evidence="1" type="ORF">PXEA_LOCUS13736</name>
</gene>
<dbReference type="EMBL" id="CAAALY010045763">
    <property type="protein sequence ID" value="VEL20296.1"/>
    <property type="molecule type" value="Genomic_DNA"/>
</dbReference>
<reference evidence="1" key="1">
    <citation type="submission" date="2018-11" db="EMBL/GenBank/DDBJ databases">
        <authorList>
            <consortium name="Pathogen Informatics"/>
        </authorList>
    </citation>
    <scope>NUCLEOTIDE SEQUENCE</scope>
</reference>
<name>A0A3S5ACD1_9PLAT</name>
<proteinExistence type="predicted"/>
<evidence type="ECO:0000313" key="1">
    <source>
        <dbReference type="EMBL" id="VEL20296.1"/>
    </source>
</evidence>
<protein>
    <submittedName>
        <fullName evidence="1">Uncharacterized protein</fullName>
    </submittedName>
</protein>